<evidence type="ECO:0000256" key="4">
    <source>
        <dbReference type="ARBA" id="ARBA00023002"/>
    </source>
</evidence>
<gene>
    <name evidence="7" type="ORF">EJA05_11915</name>
</gene>
<dbReference type="InterPro" id="IPR050172">
    <property type="entry name" value="SsuD_RutA_monooxygenase"/>
</dbReference>
<dbReference type="Gene3D" id="3.20.20.30">
    <property type="entry name" value="Luciferase-like domain"/>
    <property type="match status" value="1"/>
</dbReference>
<keyword evidence="4" id="KW-0560">Oxidoreductase</keyword>
<evidence type="ECO:0000256" key="3">
    <source>
        <dbReference type="ARBA" id="ARBA00022643"/>
    </source>
</evidence>
<dbReference type="AlphaFoldDB" id="A0A3Q8U1B8"/>
<evidence type="ECO:0000256" key="5">
    <source>
        <dbReference type="ARBA" id="ARBA00023033"/>
    </source>
</evidence>
<dbReference type="OrthoDB" id="9814695at2"/>
<protein>
    <submittedName>
        <fullName evidence="7">LLM class flavin-dependent oxidoreductase</fullName>
    </submittedName>
</protein>
<organism evidence="7 8">
    <name type="scientific">Pseudomonas entomophila</name>
    <dbReference type="NCBI Taxonomy" id="312306"/>
    <lineage>
        <taxon>Bacteria</taxon>
        <taxon>Pseudomonadati</taxon>
        <taxon>Pseudomonadota</taxon>
        <taxon>Gammaproteobacteria</taxon>
        <taxon>Pseudomonadales</taxon>
        <taxon>Pseudomonadaceae</taxon>
        <taxon>Pseudomonas</taxon>
    </lineage>
</organism>
<dbReference type="Proteomes" id="UP000268230">
    <property type="component" value="Chromosome"/>
</dbReference>
<keyword evidence="3" id="KW-0288">FMN</keyword>
<dbReference type="GO" id="GO:0046306">
    <property type="term" value="P:alkanesulfonate catabolic process"/>
    <property type="evidence" value="ECO:0007669"/>
    <property type="project" value="TreeGrafter"/>
</dbReference>
<dbReference type="EMBL" id="CP034338">
    <property type="protein sequence ID" value="AZL68385.1"/>
    <property type="molecule type" value="Genomic_DNA"/>
</dbReference>
<feature type="domain" description="Luciferase-like" evidence="6">
    <location>
        <begin position="26"/>
        <end position="348"/>
    </location>
</feature>
<name>A0A3Q8U1B8_9PSED</name>
<accession>A0A3Q8U1B8</accession>
<evidence type="ECO:0000256" key="2">
    <source>
        <dbReference type="ARBA" id="ARBA00022630"/>
    </source>
</evidence>
<evidence type="ECO:0000259" key="6">
    <source>
        <dbReference type="Pfam" id="PF00296"/>
    </source>
</evidence>
<proteinExistence type="inferred from homology"/>
<evidence type="ECO:0000313" key="7">
    <source>
        <dbReference type="EMBL" id="AZL68385.1"/>
    </source>
</evidence>
<dbReference type="PANTHER" id="PTHR42847">
    <property type="entry name" value="ALKANESULFONATE MONOOXYGENASE"/>
    <property type="match status" value="1"/>
</dbReference>
<dbReference type="PANTHER" id="PTHR42847:SF4">
    <property type="entry name" value="ALKANESULFONATE MONOOXYGENASE-RELATED"/>
    <property type="match status" value="1"/>
</dbReference>
<dbReference type="InterPro" id="IPR036661">
    <property type="entry name" value="Luciferase-like_sf"/>
</dbReference>
<evidence type="ECO:0000256" key="1">
    <source>
        <dbReference type="ARBA" id="ARBA00007044"/>
    </source>
</evidence>
<keyword evidence="5" id="KW-0503">Monooxygenase</keyword>
<dbReference type="SUPFAM" id="SSF51679">
    <property type="entry name" value="Bacterial luciferase-like"/>
    <property type="match status" value="1"/>
</dbReference>
<evidence type="ECO:0000313" key="8">
    <source>
        <dbReference type="Proteomes" id="UP000268230"/>
    </source>
</evidence>
<dbReference type="GO" id="GO:0008726">
    <property type="term" value="F:alkanesulfonate monooxygenase activity"/>
    <property type="evidence" value="ECO:0007669"/>
    <property type="project" value="TreeGrafter"/>
</dbReference>
<keyword evidence="2" id="KW-0285">Flavoprotein</keyword>
<dbReference type="InterPro" id="IPR011251">
    <property type="entry name" value="Luciferase-like_dom"/>
</dbReference>
<comment type="similarity">
    <text evidence="1">Belongs to the SsuD family.</text>
</comment>
<dbReference type="KEGG" id="pory:EJA05_11915"/>
<sequence length="391" mass="43021">MAIKLLWYLTAPDGPYPWEAEGRWRTGFNHLKQVAVAADRLGYYGALLGTGPNANLVTATSLIDATERLRFLVAQYPGELSPAVLAHYALTFDKYSGGRLLLNLVNGNDDGLASLGVHFPHAERYQFSRDYWRAFQHVYTGRTEAFDSPYVKLAARAPEDAEHPLGGWNAPRQLPGVPFWGAGSSPAGVAHSVELLDVYLSFADTPRKLGDKFRRVAAEAAKLGRTLSYGTRLQIIVRETEAQAWAHAEHLLQRTSLQTALDSVASQLPAGESLHSYRSEDPRVQRCLEALKAGRLPALRDLEVYPNVWTGPSLFGFDILRPAAGTYLVGSAEQVAERLREYQAEGVSAFILSGFPLVDEAQRVADLLFPLLELDHGFAVTPLNGSHRQEG</sequence>
<reference evidence="7 8" key="1">
    <citation type="submission" date="2018-12" db="EMBL/GenBank/DDBJ databases">
        <authorList>
            <person name="Li S."/>
            <person name="Yang R."/>
            <person name="Chen G."/>
            <person name="Zou L."/>
            <person name="Zhang C."/>
            <person name="Chen Y."/>
            <person name="Liu Z."/>
            <person name="Li Y."/>
            <person name="Yan Y."/>
            <person name="Huang M."/>
            <person name="Chen T."/>
        </authorList>
    </citation>
    <scope>NUCLEOTIDE SEQUENCE [LARGE SCALE GENOMIC DNA]</scope>
    <source>
        <strain evidence="7 8">1257</strain>
    </source>
</reference>
<dbReference type="Pfam" id="PF00296">
    <property type="entry name" value="Bac_luciferase"/>
    <property type="match status" value="1"/>
</dbReference>